<sequence>MKKSADSKDAYHQVLFRLSVTLYNSKSVYVEGTGGVYGFEIRVKNDHGPDPEGVVLRVDSNGDWIGRIDDLTPGVKEYEVQARINDMPYATATLHIPKP</sequence>
<dbReference type="EMBL" id="CP077093">
    <property type="protein sequence ID" value="QXI31192.1"/>
    <property type="molecule type" value="Genomic_DNA"/>
</dbReference>
<reference evidence="1 2" key="2">
    <citation type="journal article" date="2021" name="Microorganisms">
        <title>The Ever-Expanding Pseudomonas Genus: Description of 43 New Species and Partition of the Pseudomonas putida Group.</title>
        <authorList>
            <person name="Girard L."/>
            <person name="Lood C."/>
            <person name="Hofte M."/>
            <person name="Vandamme P."/>
            <person name="Rokni-Zadeh H."/>
            <person name="van Noort V."/>
            <person name="Lavigne R."/>
            <person name="De Mot R."/>
        </authorList>
    </citation>
    <scope>NUCLEOTIDE SEQUENCE [LARGE SCALE GENOMIC DNA]</scope>
    <source>
        <strain evidence="1 2">RW8P3</strain>
    </source>
</reference>
<dbReference type="KEGG" id="pvw:HU752_015200"/>
<dbReference type="RefSeq" id="WP_186677017.1">
    <property type="nucleotide sequence ID" value="NZ_CP077093.1"/>
</dbReference>
<evidence type="ECO:0000313" key="2">
    <source>
        <dbReference type="Proteomes" id="UP000634530"/>
    </source>
</evidence>
<evidence type="ECO:0000313" key="1">
    <source>
        <dbReference type="EMBL" id="QXI31192.1"/>
    </source>
</evidence>
<name>A0A9E6PQG3_9PSED</name>
<organism evidence="1 2">
    <name type="scientific">Pseudomonas vanderleydeniana</name>
    <dbReference type="NCBI Taxonomy" id="2745495"/>
    <lineage>
        <taxon>Bacteria</taxon>
        <taxon>Pseudomonadati</taxon>
        <taxon>Pseudomonadota</taxon>
        <taxon>Gammaproteobacteria</taxon>
        <taxon>Pseudomonadales</taxon>
        <taxon>Pseudomonadaceae</taxon>
        <taxon>Pseudomonas</taxon>
    </lineage>
</organism>
<reference evidence="1 2" key="1">
    <citation type="journal article" date="2020" name="Microorganisms">
        <title>Reliable Identification of Environmental Pseudomonas Isolates Using the rpoD Gene.</title>
        <authorList>
            <consortium name="The Broad Institute Genome Sequencing Platform"/>
            <person name="Girard L."/>
            <person name="Lood C."/>
            <person name="Rokni-Zadeh H."/>
            <person name="van Noort V."/>
            <person name="Lavigne R."/>
            <person name="De Mot R."/>
        </authorList>
    </citation>
    <scope>NUCLEOTIDE SEQUENCE [LARGE SCALE GENOMIC DNA]</scope>
    <source>
        <strain evidence="1 2">RW8P3</strain>
    </source>
</reference>
<accession>A0A9E6PQG3</accession>
<keyword evidence="2" id="KW-1185">Reference proteome</keyword>
<gene>
    <name evidence="1" type="ORF">HU752_015200</name>
</gene>
<dbReference type="Proteomes" id="UP000634530">
    <property type="component" value="Chromosome"/>
</dbReference>
<dbReference type="AlphaFoldDB" id="A0A9E6PQG3"/>
<proteinExistence type="predicted"/>
<protein>
    <submittedName>
        <fullName evidence="1">Uncharacterized protein</fullName>
    </submittedName>
</protein>